<feature type="modified residue" description="Phosphohistidine" evidence="17">
    <location>
        <position position="1200"/>
    </location>
</feature>
<dbReference type="SMART" id="SM00448">
    <property type="entry name" value="REC"/>
    <property type="match status" value="2"/>
</dbReference>
<dbReference type="EMBL" id="BSNX01000075">
    <property type="protein sequence ID" value="GLQ76284.1"/>
    <property type="molecule type" value="Genomic_DNA"/>
</dbReference>
<dbReference type="SMART" id="SM00091">
    <property type="entry name" value="PAS"/>
    <property type="match status" value="1"/>
</dbReference>
<keyword evidence="11" id="KW-0067">ATP-binding</keyword>
<keyword evidence="13" id="KW-0902">Two-component regulatory system</keyword>
<dbReference type="Gene3D" id="3.40.50.2300">
    <property type="match status" value="2"/>
</dbReference>
<proteinExistence type="predicted"/>
<dbReference type="SMART" id="SM00388">
    <property type="entry name" value="HisKA"/>
    <property type="match status" value="1"/>
</dbReference>
<dbReference type="Pfam" id="PF02518">
    <property type="entry name" value="HATPase_c"/>
    <property type="match status" value="1"/>
</dbReference>
<keyword evidence="5 18" id="KW-0597">Phosphoprotein</keyword>
<evidence type="ECO:0000256" key="13">
    <source>
        <dbReference type="ARBA" id="ARBA00023012"/>
    </source>
</evidence>
<dbReference type="FunFam" id="1.10.287.130:FF:000002">
    <property type="entry name" value="Two-component osmosensing histidine kinase"/>
    <property type="match status" value="1"/>
</dbReference>
<dbReference type="SUPFAM" id="SSF55785">
    <property type="entry name" value="PYP-like sensor domain (PAS domain)"/>
    <property type="match status" value="1"/>
</dbReference>
<evidence type="ECO:0000256" key="11">
    <source>
        <dbReference type="ARBA" id="ARBA00022840"/>
    </source>
</evidence>
<evidence type="ECO:0000256" key="4">
    <source>
        <dbReference type="ARBA" id="ARBA00022475"/>
    </source>
</evidence>
<dbReference type="Pfam" id="PF00512">
    <property type="entry name" value="HisKA"/>
    <property type="match status" value="1"/>
</dbReference>
<dbReference type="InterPro" id="IPR001789">
    <property type="entry name" value="Sig_transdc_resp-reg_receiver"/>
</dbReference>
<keyword evidence="6" id="KW-0808">Transferase</keyword>
<dbReference type="GO" id="GO:0000155">
    <property type="term" value="F:phosphorelay sensor kinase activity"/>
    <property type="evidence" value="ECO:0007669"/>
    <property type="project" value="InterPro"/>
</dbReference>
<dbReference type="InterPro" id="IPR029016">
    <property type="entry name" value="GAF-like_dom_sf"/>
</dbReference>
<reference evidence="27" key="1">
    <citation type="journal article" date="2019" name="Int. J. Syst. Evol. Microbiol.">
        <title>The Global Catalogue of Microorganisms (GCM) 10K type strain sequencing project: providing services to taxonomists for standard genome sequencing and annotation.</title>
        <authorList>
            <consortium name="The Broad Institute Genomics Platform"/>
            <consortium name="The Broad Institute Genome Sequencing Center for Infectious Disease"/>
            <person name="Wu L."/>
            <person name="Ma J."/>
        </authorList>
    </citation>
    <scope>NUCLEOTIDE SEQUENCE [LARGE SCALE GENOMIC DNA]</scope>
    <source>
        <strain evidence="27">NBRC 15640</strain>
    </source>
</reference>
<evidence type="ECO:0000256" key="10">
    <source>
        <dbReference type="ARBA" id="ARBA00022801"/>
    </source>
</evidence>
<dbReference type="FunFam" id="3.30.565.10:FF:000010">
    <property type="entry name" value="Sensor histidine kinase RcsC"/>
    <property type="match status" value="1"/>
</dbReference>
<dbReference type="NCBIfam" id="TIGR00229">
    <property type="entry name" value="sensory_box"/>
    <property type="match status" value="1"/>
</dbReference>
<feature type="modified residue" description="4-aspartylphosphate" evidence="18">
    <location>
        <position position="1040"/>
    </location>
</feature>
<dbReference type="InterPro" id="IPR011006">
    <property type="entry name" value="CheY-like_superfamily"/>
</dbReference>
<dbReference type="InterPro" id="IPR003661">
    <property type="entry name" value="HisK_dim/P_dom"/>
</dbReference>
<evidence type="ECO:0000256" key="12">
    <source>
        <dbReference type="ARBA" id="ARBA00022989"/>
    </source>
</evidence>
<dbReference type="InterPro" id="IPR036641">
    <property type="entry name" value="HPT_dom_sf"/>
</dbReference>
<dbReference type="Gene3D" id="1.20.120.160">
    <property type="entry name" value="HPT domain"/>
    <property type="match status" value="1"/>
</dbReference>
<dbReference type="InterPro" id="IPR004358">
    <property type="entry name" value="Sig_transdc_His_kin-like_C"/>
</dbReference>
<dbReference type="Pfam" id="PF00072">
    <property type="entry name" value="Response_reg"/>
    <property type="match status" value="2"/>
</dbReference>
<feature type="region of interest" description="Disordered" evidence="19">
    <location>
        <begin position="1114"/>
        <end position="1150"/>
    </location>
</feature>
<dbReference type="CDD" id="cd00130">
    <property type="entry name" value="PAS"/>
    <property type="match status" value="1"/>
</dbReference>
<evidence type="ECO:0000256" key="16">
    <source>
        <dbReference type="ARBA" id="ARBA00068150"/>
    </source>
</evidence>
<dbReference type="SUPFAM" id="SSF55781">
    <property type="entry name" value="GAF domain-like"/>
    <property type="match status" value="1"/>
</dbReference>
<feature type="domain" description="PAS" evidence="23">
    <location>
        <begin position="469"/>
        <end position="538"/>
    </location>
</feature>
<keyword evidence="12 20" id="KW-1133">Transmembrane helix</keyword>
<feature type="modified residue" description="4-aspartylphosphate" evidence="18">
    <location>
        <position position="900"/>
    </location>
</feature>
<evidence type="ECO:0000256" key="8">
    <source>
        <dbReference type="ARBA" id="ARBA00022741"/>
    </source>
</evidence>
<dbReference type="CDD" id="cd17546">
    <property type="entry name" value="REC_hyHK_CKI1_RcsC-like"/>
    <property type="match status" value="2"/>
</dbReference>
<keyword evidence="27" id="KW-1185">Reference proteome</keyword>
<keyword evidence="9 26" id="KW-0418">Kinase</keyword>
<evidence type="ECO:0000256" key="5">
    <source>
        <dbReference type="ARBA" id="ARBA00022553"/>
    </source>
</evidence>
<dbReference type="InterPro" id="IPR005467">
    <property type="entry name" value="His_kinase_dom"/>
</dbReference>
<comment type="subunit">
    <text evidence="15">At low DSF concentrations, interacts with RpfF.</text>
</comment>
<feature type="domain" description="Histidine kinase" evidence="21">
    <location>
        <begin position="611"/>
        <end position="832"/>
    </location>
</feature>
<keyword evidence="14 20" id="KW-0472">Membrane</keyword>
<dbReference type="PROSITE" id="PS50113">
    <property type="entry name" value="PAC"/>
    <property type="match status" value="1"/>
</dbReference>
<evidence type="ECO:0000259" key="23">
    <source>
        <dbReference type="PROSITE" id="PS50112"/>
    </source>
</evidence>
<evidence type="ECO:0000256" key="15">
    <source>
        <dbReference type="ARBA" id="ARBA00064003"/>
    </source>
</evidence>
<dbReference type="InterPro" id="IPR035965">
    <property type="entry name" value="PAS-like_dom_sf"/>
</dbReference>
<evidence type="ECO:0000256" key="17">
    <source>
        <dbReference type="PROSITE-ProRule" id="PRU00110"/>
    </source>
</evidence>
<evidence type="ECO:0000256" key="9">
    <source>
        <dbReference type="ARBA" id="ARBA00022777"/>
    </source>
</evidence>
<evidence type="ECO:0000259" key="25">
    <source>
        <dbReference type="PROSITE" id="PS50894"/>
    </source>
</evidence>
<dbReference type="Gene3D" id="3.30.450.20">
    <property type="entry name" value="PAS domain"/>
    <property type="match status" value="1"/>
</dbReference>
<keyword evidence="8" id="KW-0547">Nucleotide-binding</keyword>
<evidence type="ECO:0000256" key="14">
    <source>
        <dbReference type="ARBA" id="ARBA00023136"/>
    </source>
</evidence>
<evidence type="ECO:0000256" key="19">
    <source>
        <dbReference type="SAM" id="MobiDB-lite"/>
    </source>
</evidence>
<feature type="domain" description="HPt" evidence="25">
    <location>
        <begin position="1161"/>
        <end position="1253"/>
    </location>
</feature>
<feature type="compositionally biased region" description="Low complexity" evidence="19">
    <location>
        <begin position="1114"/>
        <end position="1134"/>
    </location>
</feature>
<keyword evidence="4" id="KW-1003">Cell membrane</keyword>
<dbReference type="InterPro" id="IPR036890">
    <property type="entry name" value="HATPase_C_sf"/>
</dbReference>
<evidence type="ECO:0000256" key="3">
    <source>
        <dbReference type="ARBA" id="ARBA00012438"/>
    </source>
</evidence>
<sequence length="1333" mass="148303">MKSIKILFSLLFLVMGGVSVAIFSLNQANTQLYGKTQNLQSQLASFYRLSMELKGSSDHLTKFARAYGATGNEKWKSLFNHVLNVRNGKTPIPEGNQYEYWDIVSMEAQSPTPQPEFSGPTLVQRLKESGIEAFEFSELNSALALSNALVGLEVDAFNAIEGREKDNNGQWVLTGVGDLDRARSLLYSDQYFSEKAKIMAAISSAHHSILKRLNSEITVNEADIRTNEQISLVLFFALITAIGLSFLLLWHLYISPLSKLSQTVVEKVENKDFSFTLTQQAYGDLQYFIDSLNVVFHHISEQLSNNTLVKDFNIVLRNNESTSLLCDRVTHFLMQHFPVEMVGIYIFENNALTRISGAGYGESQSAVVSEESSTLMGVTRSKEPVVIRELNGAFVVPYNGGQLSLNEMYYLPLLVKEKVIAVMEIGVVHRLDDIHLQWLNRMLNDLSISIQLSRNLELQRKAEQKALEQSQLNQEILNATPNPMYCLNNTGQFITINSQFRMLMGLSEEQILGSTPNMIFGETAPEFDEHHQTLFQKESNVNYEVQITPANQKQLEMLVYEASFLDSHGHVNGIVGILLDQTERKQMENALVEAKETADAMSQAKGEFLANISHEIRTPMNAIMGMAHLTLNTELDSIQEKYVNRINDSAKNLLGIINDILDFSKIEAGKLDIEHIDFCLDDVLENVVSIVSVKAQEKNLELVLDIDPTMPINLIGDPLRLGQVIVNLCGNAVKFTHDGEIIVKASLDKQDDKNAEIRFVVSDTGEGIPEDKLAKLFEAFTQADASTTRKHGGTGLGLNISKQLVELMGGDLTVTSKVGEGSNFIFTIQCGLQSAKMRDISAPLKPIKERKALVVDDNDTARGIMENLLEAMEFSVTSVTNGYDAIELLNTDQFNMVFADWNMPGINGVELLKRLPRDERFTDLKRFLVTAYGREVGIDEEASPLIDGFILKPVNPSTLLDAIMDAYGIEAKNLVKRNRAKIETPDLSGKRILLVEDNEINQEVAIGLLEKTRCEVTIAGNGKIALDALAKGNIDIVLMDMQMPIMDGVTATKQARKEGYTLPIIAMTANAMAQDIETCTNAGMNDHVTKPIDVSRLYNVLKQYLNAPVLAEEPSTLPASTPPSKSSSKKSAQSNGLTNAPEPKDIWSGEIENTAEEIGITKERYIKLLGSMLSNLARDLVEFREKSELKDWVYLERFAHTVRGSAGNLRIPVLVEIAERIESKAKEKKAIPTEWVEEMGERASDIQKELLAYTSKHGLERKEDNAQLDIDQILSQLSQAIEGYDADAVQLAQQLLDASPENKETLEALVLAIESYDFSMATTLLESFQSQNH</sequence>
<evidence type="ECO:0000256" key="18">
    <source>
        <dbReference type="PROSITE-ProRule" id="PRU00169"/>
    </source>
</evidence>
<evidence type="ECO:0000256" key="7">
    <source>
        <dbReference type="ARBA" id="ARBA00022692"/>
    </source>
</evidence>
<feature type="domain" description="PAC" evidence="24">
    <location>
        <begin position="541"/>
        <end position="593"/>
    </location>
</feature>
<dbReference type="SUPFAM" id="SSF52172">
    <property type="entry name" value="CheY-like"/>
    <property type="match status" value="2"/>
</dbReference>
<evidence type="ECO:0000256" key="20">
    <source>
        <dbReference type="SAM" id="Phobius"/>
    </source>
</evidence>
<dbReference type="InterPro" id="IPR008207">
    <property type="entry name" value="Sig_transdc_His_kin_Hpt_dom"/>
</dbReference>
<dbReference type="InterPro" id="IPR036097">
    <property type="entry name" value="HisK_dim/P_sf"/>
</dbReference>
<dbReference type="SUPFAM" id="SSF47384">
    <property type="entry name" value="Homodimeric domain of signal transducing histidine kinase"/>
    <property type="match status" value="1"/>
</dbReference>
<comment type="caution">
    <text evidence="26">The sequence shown here is derived from an EMBL/GenBank/DDBJ whole genome shotgun (WGS) entry which is preliminary data.</text>
</comment>
<dbReference type="PROSITE" id="PS50112">
    <property type="entry name" value="PAS"/>
    <property type="match status" value="1"/>
</dbReference>
<keyword evidence="10" id="KW-0378">Hydrolase</keyword>
<evidence type="ECO:0000256" key="1">
    <source>
        <dbReference type="ARBA" id="ARBA00000085"/>
    </source>
</evidence>
<comment type="subcellular location">
    <subcellularLocation>
        <location evidence="2">Cell membrane</location>
        <topology evidence="2">Multi-pass membrane protein</topology>
    </subcellularLocation>
</comment>
<feature type="transmembrane region" description="Helical" evidence="20">
    <location>
        <begin position="232"/>
        <end position="253"/>
    </location>
</feature>
<gene>
    <name evidence="26" type="ORF">GCM10007932_56470</name>
</gene>
<feature type="domain" description="Response regulatory" evidence="22">
    <location>
        <begin position="991"/>
        <end position="1105"/>
    </location>
</feature>
<dbReference type="SMART" id="SM00387">
    <property type="entry name" value="HATPase_c"/>
    <property type="match status" value="1"/>
</dbReference>
<dbReference type="PROSITE" id="PS50894">
    <property type="entry name" value="HPT"/>
    <property type="match status" value="1"/>
</dbReference>
<evidence type="ECO:0000313" key="26">
    <source>
        <dbReference type="EMBL" id="GLQ76284.1"/>
    </source>
</evidence>
<comment type="catalytic activity">
    <reaction evidence="1">
        <text>ATP + protein L-histidine = ADP + protein N-phospho-L-histidine.</text>
        <dbReference type="EC" id="2.7.13.3"/>
    </reaction>
</comment>
<dbReference type="InterPro" id="IPR000700">
    <property type="entry name" value="PAS-assoc_C"/>
</dbReference>
<protein>
    <recommendedName>
        <fullName evidence="16">Sensory/regulatory protein RpfC</fullName>
        <ecNumber evidence="3">2.7.13.3</ecNumber>
    </recommendedName>
</protein>
<organism evidence="26 27">
    <name type="scientific">Vibrio penaeicida</name>
    <dbReference type="NCBI Taxonomy" id="104609"/>
    <lineage>
        <taxon>Bacteria</taxon>
        <taxon>Pseudomonadati</taxon>
        <taxon>Pseudomonadota</taxon>
        <taxon>Gammaproteobacteria</taxon>
        <taxon>Vibrionales</taxon>
        <taxon>Vibrionaceae</taxon>
        <taxon>Vibrio</taxon>
    </lineage>
</organism>
<dbReference type="Gene3D" id="1.10.287.130">
    <property type="match status" value="1"/>
</dbReference>
<dbReference type="Gene3D" id="3.30.565.10">
    <property type="entry name" value="Histidine kinase-like ATPase, C-terminal domain"/>
    <property type="match status" value="1"/>
</dbReference>
<evidence type="ECO:0000256" key="6">
    <source>
        <dbReference type="ARBA" id="ARBA00022679"/>
    </source>
</evidence>
<evidence type="ECO:0000259" key="24">
    <source>
        <dbReference type="PROSITE" id="PS50113"/>
    </source>
</evidence>
<dbReference type="Gene3D" id="3.30.450.40">
    <property type="match status" value="1"/>
</dbReference>
<dbReference type="PROSITE" id="PS50109">
    <property type="entry name" value="HIS_KIN"/>
    <property type="match status" value="1"/>
</dbReference>
<dbReference type="InterPro" id="IPR000014">
    <property type="entry name" value="PAS"/>
</dbReference>
<dbReference type="GO" id="GO:0016787">
    <property type="term" value="F:hydrolase activity"/>
    <property type="evidence" value="ECO:0007669"/>
    <property type="project" value="UniProtKB-KW"/>
</dbReference>
<dbReference type="RefSeq" id="WP_126607059.1">
    <property type="nucleotide sequence ID" value="NZ_AP025145.1"/>
</dbReference>
<dbReference type="InterPro" id="IPR003594">
    <property type="entry name" value="HATPase_dom"/>
</dbReference>
<dbReference type="SUPFAM" id="SSF47226">
    <property type="entry name" value="Histidine-containing phosphotransfer domain, HPT domain"/>
    <property type="match status" value="1"/>
</dbReference>
<dbReference type="PANTHER" id="PTHR45339:SF1">
    <property type="entry name" value="HYBRID SIGNAL TRANSDUCTION HISTIDINE KINASE J"/>
    <property type="match status" value="1"/>
</dbReference>
<dbReference type="GO" id="GO:0005886">
    <property type="term" value="C:plasma membrane"/>
    <property type="evidence" value="ECO:0007669"/>
    <property type="project" value="UniProtKB-SubCell"/>
</dbReference>
<feature type="transmembrane region" description="Helical" evidence="20">
    <location>
        <begin position="6"/>
        <end position="25"/>
    </location>
</feature>
<evidence type="ECO:0000256" key="2">
    <source>
        <dbReference type="ARBA" id="ARBA00004651"/>
    </source>
</evidence>
<dbReference type="PRINTS" id="PR00344">
    <property type="entry name" value="BCTRLSENSOR"/>
</dbReference>
<keyword evidence="7 20" id="KW-0812">Transmembrane</keyword>
<accession>A0AAV5P0K9</accession>
<dbReference type="Pfam" id="PF01627">
    <property type="entry name" value="Hpt"/>
    <property type="match status" value="1"/>
</dbReference>
<evidence type="ECO:0000259" key="21">
    <source>
        <dbReference type="PROSITE" id="PS50109"/>
    </source>
</evidence>
<dbReference type="EC" id="2.7.13.3" evidence="3"/>
<dbReference type="CDD" id="cd00082">
    <property type="entry name" value="HisKA"/>
    <property type="match status" value="1"/>
</dbReference>
<feature type="domain" description="Response regulatory" evidence="22">
    <location>
        <begin position="851"/>
        <end position="967"/>
    </location>
</feature>
<dbReference type="SUPFAM" id="SSF55874">
    <property type="entry name" value="ATPase domain of HSP90 chaperone/DNA topoisomerase II/histidine kinase"/>
    <property type="match status" value="1"/>
</dbReference>
<dbReference type="GO" id="GO:0005524">
    <property type="term" value="F:ATP binding"/>
    <property type="evidence" value="ECO:0007669"/>
    <property type="project" value="UniProtKB-KW"/>
</dbReference>
<evidence type="ECO:0000313" key="27">
    <source>
        <dbReference type="Proteomes" id="UP001156690"/>
    </source>
</evidence>
<name>A0AAV5P0K9_9VIBR</name>
<dbReference type="PANTHER" id="PTHR45339">
    <property type="entry name" value="HYBRID SIGNAL TRANSDUCTION HISTIDINE KINASE J"/>
    <property type="match status" value="1"/>
</dbReference>
<dbReference type="PROSITE" id="PS50110">
    <property type="entry name" value="RESPONSE_REGULATORY"/>
    <property type="match status" value="2"/>
</dbReference>
<dbReference type="CDD" id="cd16922">
    <property type="entry name" value="HATPase_EvgS-ArcB-TorS-like"/>
    <property type="match status" value="1"/>
</dbReference>
<evidence type="ECO:0000259" key="22">
    <source>
        <dbReference type="PROSITE" id="PS50110"/>
    </source>
</evidence>
<dbReference type="Pfam" id="PF08448">
    <property type="entry name" value="PAS_4"/>
    <property type="match status" value="1"/>
</dbReference>
<dbReference type="InterPro" id="IPR013656">
    <property type="entry name" value="PAS_4"/>
</dbReference>
<dbReference type="Proteomes" id="UP001156690">
    <property type="component" value="Unassembled WGS sequence"/>
</dbReference>